<comment type="cofactor">
    <cofactor evidence="4">
        <name>heme c</name>
        <dbReference type="ChEBI" id="CHEBI:61717"/>
    </cofactor>
    <text evidence="4">Binds 3 heme c groups covalently per subunit.</text>
</comment>
<dbReference type="Pfam" id="PF00034">
    <property type="entry name" value="Cytochrom_C"/>
    <property type="match status" value="2"/>
</dbReference>
<evidence type="ECO:0000256" key="1">
    <source>
        <dbReference type="ARBA" id="ARBA00022617"/>
    </source>
</evidence>
<dbReference type="PROSITE" id="PS51007">
    <property type="entry name" value="CYTC"/>
    <property type="match status" value="3"/>
</dbReference>
<gene>
    <name evidence="7" type="ORF">B1806_12870</name>
</gene>
<feature type="binding site" description="axial binding residue" evidence="5">
    <location>
        <position position="355"/>
    </location>
    <ligand>
        <name>heme c</name>
        <dbReference type="ChEBI" id="CHEBI:61717"/>
        <label>3</label>
    </ligand>
    <ligandPart>
        <name>Fe</name>
        <dbReference type="ChEBI" id="CHEBI:18248"/>
    </ligandPart>
</feature>
<dbReference type="PANTHER" id="PTHR35008">
    <property type="entry name" value="BLL4482 PROTEIN-RELATED"/>
    <property type="match status" value="1"/>
</dbReference>
<dbReference type="GO" id="GO:0005506">
    <property type="term" value="F:iron ion binding"/>
    <property type="evidence" value="ECO:0007669"/>
    <property type="project" value="InterPro"/>
</dbReference>
<feature type="binding site" description="covalent" evidence="4">
    <location>
        <position position="77"/>
    </location>
    <ligand>
        <name>heme c</name>
        <dbReference type="ChEBI" id="CHEBI:61717"/>
        <label>1</label>
    </ligand>
</feature>
<feature type="binding site" description="covalent" evidence="4">
    <location>
        <position position="351"/>
    </location>
    <ligand>
        <name>heme c</name>
        <dbReference type="ChEBI" id="CHEBI:61717"/>
        <label>3</label>
    </ligand>
</feature>
<dbReference type="GO" id="GO:0020037">
    <property type="term" value="F:heme binding"/>
    <property type="evidence" value="ECO:0007669"/>
    <property type="project" value="InterPro"/>
</dbReference>
<proteinExistence type="predicted"/>
<evidence type="ECO:0000256" key="5">
    <source>
        <dbReference type="PIRSR" id="PIRSR000018-51"/>
    </source>
</evidence>
<organism evidence="7 8">
    <name type="scientific">Metallibacterium scheffleri</name>
    <dbReference type="NCBI Taxonomy" id="993689"/>
    <lineage>
        <taxon>Bacteria</taxon>
        <taxon>Pseudomonadati</taxon>
        <taxon>Pseudomonadota</taxon>
        <taxon>Gammaproteobacteria</taxon>
        <taxon>Lysobacterales</taxon>
        <taxon>Rhodanobacteraceae</taxon>
        <taxon>Metallibacterium</taxon>
    </lineage>
</organism>
<feature type="binding site" description="covalent" evidence="4">
    <location>
        <position position="80"/>
    </location>
    <ligand>
        <name>heme c</name>
        <dbReference type="ChEBI" id="CHEBI:61717"/>
        <label>1</label>
    </ligand>
</feature>
<dbReference type="GO" id="GO:0016614">
    <property type="term" value="F:oxidoreductase activity, acting on CH-OH group of donors"/>
    <property type="evidence" value="ECO:0007669"/>
    <property type="project" value="InterPro"/>
</dbReference>
<dbReference type="AlphaFoldDB" id="A0A4S3KIJ4"/>
<feature type="binding site" description="covalent" evidence="4">
    <location>
        <position position="226"/>
    </location>
    <ligand>
        <name>heme c</name>
        <dbReference type="ChEBI" id="CHEBI:61717"/>
        <label>2</label>
    </ligand>
</feature>
<feature type="binding site" description="axial binding residue" evidence="5">
    <location>
        <position position="227"/>
    </location>
    <ligand>
        <name>heme c</name>
        <dbReference type="ChEBI" id="CHEBI:61717"/>
        <label>2</label>
    </ligand>
    <ligandPart>
        <name>Fe</name>
        <dbReference type="ChEBI" id="CHEBI:18248"/>
    </ligandPart>
</feature>
<keyword evidence="8" id="KW-1185">Reference proteome</keyword>
<feature type="domain" description="Cytochrome c" evidence="6">
    <location>
        <begin position="338"/>
        <end position="428"/>
    </location>
</feature>
<dbReference type="PIRSF" id="PIRSF000018">
    <property type="entry name" value="Mb_ADH_cyt_c"/>
    <property type="match status" value="1"/>
</dbReference>
<dbReference type="EMBL" id="MWQO01000046">
    <property type="protein sequence ID" value="THD08567.1"/>
    <property type="molecule type" value="Genomic_DNA"/>
</dbReference>
<evidence type="ECO:0000259" key="6">
    <source>
        <dbReference type="PROSITE" id="PS51007"/>
    </source>
</evidence>
<evidence type="ECO:0000313" key="7">
    <source>
        <dbReference type="EMBL" id="THD08567.1"/>
    </source>
</evidence>
<evidence type="ECO:0000256" key="2">
    <source>
        <dbReference type="ARBA" id="ARBA00022723"/>
    </source>
</evidence>
<dbReference type="Proteomes" id="UP000307749">
    <property type="component" value="Unassembled WGS sequence"/>
</dbReference>
<dbReference type="InterPro" id="IPR014353">
    <property type="entry name" value="Membr-bd_ADH_cyt_c"/>
</dbReference>
<dbReference type="InterPro" id="IPR009056">
    <property type="entry name" value="Cyt_c-like_dom"/>
</dbReference>
<feature type="binding site" description="covalent" evidence="4">
    <location>
        <position position="354"/>
    </location>
    <ligand>
        <name>heme c</name>
        <dbReference type="ChEBI" id="CHEBI:61717"/>
        <label>3</label>
    </ligand>
</feature>
<accession>A0A4S3KIJ4</accession>
<protein>
    <submittedName>
        <fullName evidence="7">Alcohol dehydrogenase</fullName>
    </submittedName>
</protein>
<dbReference type="STRING" id="993689.GCA_002077135_03109"/>
<keyword evidence="3 5" id="KW-0408">Iron</keyword>
<dbReference type="SUPFAM" id="SSF46626">
    <property type="entry name" value="Cytochrome c"/>
    <property type="match status" value="3"/>
</dbReference>
<evidence type="ECO:0000256" key="3">
    <source>
        <dbReference type="ARBA" id="ARBA00023004"/>
    </source>
</evidence>
<dbReference type="OrthoDB" id="9811281at2"/>
<comment type="caution">
    <text evidence="7">The sequence shown here is derived from an EMBL/GenBank/DDBJ whole genome shotgun (WGS) entry which is preliminary data.</text>
</comment>
<dbReference type="Gene3D" id="1.10.760.10">
    <property type="entry name" value="Cytochrome c-like domain"/>
    <property type="match status" value="3"/>
</dbReference>
<feature type="binding site" description="covalent" evidence="4">
    <location>
        <position position="223"/>
    </location>
    <ligand>
        <name>heme c</name>
        <dbReference type="ChEBI" id="CHEBI:61717"/>
        <label>2</label>
    </ligand>
</feature>
<dbReference type="InterPro" id="IPR051459">
    <property type="entry name" value="Cytochrome_c-type_DH"/>
</dbReference>
<dbReference type="InterPro" id="IPR036909">
    <property type="entry name" value="Cyt_c-like_dom_sf"/>
</dbReference>
<dbReference type="GO" id="GO:0009055">
    <property type="term" value="F:electron transfer activity"/>
    <property type="evidence" value="ECO:0007669"/>
    <property type="project" value="InterPro"/>
</dbReference>
<feature type="binding site" description="axial binding residue" evidence="5">
    <location>
        <position position="81"/>
    </location>
    <ligand>
        <name>heme c</name>
        <dbReference type="ChEBI" id="CHEBI:61717"/>
        <label>1</label>
    </ligand>
    <ligandPart>
        <name>Fe</name>
        <dbReference type="ChEBI" id="CHEBI:18248"/>
    </ligandPart>
</feature>
<name>A0A4S3KIJ4_9GAMM</name>
<keyword evidence="1 4" id="KW-0349">Heme</keyword>
<feature type="domain" description="Cytochrome c" evidence="6">
    <location>
        <begin position="63"/>
        <end position="166"/>
    </location>
</feature>
<dbReference type="GO" id="GO:0016020">
    <property type="term" value="C:membrane"/>
    <property type="evidence" value="ECO:0007669"/>
    <property type="project" value="InterPro"/>
</dbReference>
<evidence type="ECO:0000313" key="8">
    <source>
        <dbReference type="Proteomes" id="UP000307749"/>
    </source>
</evidence>
<sequence>MRRKIFRGVVVLAVLGLAFLGWAVWMSGILHRSAPESRQVASSVPSAAAVASQKAWAEPRFASVIARGEYLARAGDCVACHTMRGGAPYAGGLATPTPFGLLYSPNITPDKQYGIGNWTEDEFWRAMHDGIAPGNKLLYPVFPFTHFTKISRPDVDAIFAYLRSLPPAAQPNHPNEMPFPFNQRSTLVFWRALFFRAGEFKPDPKQSPEWNRGAYLVEGLGHCGMCHSSFNALGATDKNAQLAGGLIPIQRWYAPALNSGAEVGLGDWTNDELAQFLKTGVSVRGATYGPMSDVVFHSMQYLSEPDLQAIATYLRAQPALVSPGDVQKIEVSPQLAAELAQQGRQIYVNHCAECHQLNGRGVGEQYPPLAGNPSIAMQPGTNAIRMVLLGGFQPGTKGNPRPYSMPPFAQMLNDHDVAAVVTYIRQAWGNNAPAVSPSVVTRFRQVPE</sequence>
<feature type="domain" description="Cytochrome c" evidence="6">
    <location>
        <begin position="208"/>
        <end position="318"/>
    </location>
</feature>
<keyword evidence="2 5" id="KW-0479">Metal-binding</keyword>
<evidence type="ECO:0000256" key="4">
    <source>
        <dbReference type="PIRSR" id="PIRSR000018-50"/>
    </source>
</evidence>
<dbReference type="RefSeq" id="WP_081129226.1">
    <property type="nucleotide sequence ID" value="NZ_DAHXOC010000037.1"/>
</dbReference>
<reference evidence="7 8" key="1">
    <citation type="submission" date="2017-02" db="EMBL/GenBank/DDBJ databases">
        <title>Whole genome sequencing of Metallibacterium scheffleri DSM 24874 (T).</title>
        <authorList>
            <person name="Kumar S."/>
            <person name="Patil P."/>
            <person name="Patil P.B."/>
        </authorList>
    </citation>
    <scope>NUCLEOTIDE SEQUENCE [LARGE SCALE GENOMIC DNA]</scope>
    <source>
        <strain evidence="7 8">DSM 24874</strain>
    </source>
</reference>
<dbReference type="PANTHER" id="PTHR35008:SF4">
    <property type="entry name" value="BLL4482 PROTEIN"/>
    <property type="match status" value="1"/>
</dbReference>